<gene>
    <name evidence="2" type="ORF">MON40_13230</name>
</gene>
<protein>
    <recommendedName>
        <fullName evidence="4">Brp/Blh family beta-carotene 15,15'-monooxygenase</fullName>
    </recommendedName>
</protein>
<organism evidence="2 3">
    <name type="scientific">Neisseria macacae ATCC 33926</name>
    <dbReference type="NCBI Taxonomy" id="997348"/>
    <lineage>
        <taxon>Bacteria</taxon>
        <taxon>Pseudomonadati</taxon>
        <taxon>Pseudomonadota</taxon>
        <taxon>Betaproteobacteria</taxon>
        <taxon>Neisseriales</taxon>
        <taxon>Neisseriaceae</taxon>
        <taxon>Neisseria</taxon>
    </lineage>
</organism>
<dbReference type="EMBL" id="CP094241">
    <property type="protein sequence ID" value="UNV84938.1"/>
    <property type="molecule type" value="Genomic_DNA"/>
</dbReference>
<feature type="transmembrane region" description="Helical" evidence="1">
    <location>
        <begin position="80"/>
        <end position="103"/>
    </location>
</feature>
<keyword evidence="3" id="KW-1185">Reference proteome</keyword>
<proteinExistence type="predicted"/>
<feature type="transmembrane region" description="Helical" evidence="1">
    <location>
        <begin position="157"/>
        <end position="182"/>
    </location>
</feature>
<dbReference type="RefSeq" id="WP_242925946.1">
    <property type="nucleotide sequence ID" value="NZ_CP094241.1"/>
</dbReference>
<keyword evidence="1" id="KW-0472">Membrane</keyword>
<evidence type="ECO:0000256" key="1">
    <source>
        <dbReference type="SAM" id="Phobius"/>
    </source>
</evidence>
<feature type="transmembrane region" description="Helical" evidence="1">
    <location>
        <begin position="243"/>
        <end position="267"/>
    </location>
</feature>
<evidence type="ECO:0008006" key="4">
    <source>
        <dbReference type="Google" id="ProtNLM"/>
    </source>
</evidence>
<reference evidence="2 3" key="1">
    <citation type="submission" date="2022-03" db="EMBL/GenBank/DDBJ databases">
        <title>Genome sequencing of Neisseria macacae.</title>
        <authorList>
            <person name="Baek M.-G."/>
        </authorList>
    </citation>
    <scope>NUCLEOTIDE SEQUENCE [LARGE SCALE GENOMIC DNA]</scope>
    <source>
        <strain evidence="2 3">ATCC 33926</strain>
    </source>
</reference>
<name>A0ABY3Y7K2_9NEIS</name>
<feature type="transmembrane region" description="Helical" evidence="1">
    <location>
        <begin position="288"/>
        <end position="314"/>
    </location>
</feature>
<keyword evidence="1" id="KW-1133">Transmembrane helix</keyword>
<keyword evidence="1" id="KW-0812">Transmembrane</keyword>
<dbReference type="Proteomes" id="UP000829455">
    <property type="component" value="Chromosome"/>
</dbReference>
<feature type="transmembrane region" description="Helical" evidence="1">
    <location>
        <begin position="9"/>
        <end position="28"/>
    </location>
</feature>
<evidence type="ECO:0000313" key="2">
    <source>
        <dbReference type="EMBL" id="UNV84938.1"/>
    </source>
</evidence>
<accession>A0ABY3Y7K2</accession>
<evidence type="ECO:0000313" key="3">
    <source>
        <dbReference type="Proteomes" id="UP000829455"/>
    </source>
</evidence>
<sequence length="317" mass="36686">MLSLFKENLIFGIFFLNVPIVVGIVLKISKWLDDAFGKGDVAQQIPDYLRKLKINKPFSSFLISSVYLSDIIYGKKIISFRAFLTSSIVTFLFFIIFCITLVLKNPHSWLSISIIKKLVWEKFSYLMIFGIFIDYFSISLTRYIFNWSSKKNIKVQVVSVFLDFVFSIFLFSILFFICKSIILSQNILYENVFNILINQIIEWFKYPSELSLQLVTLDDWYIYPNGKIEGGKSEIIYAFPEGILFFSSLFTSFFGIVFLLASILYKCTSKLDKLKSFLLKQSASDKPIFCATIILLTTVFLPFSIFIIIFMGLISIL</sequence>
<feature type="transmembrane region" description="Helical" evidence="1">
    <location>
        <begin position="123"/>
        <end position="145"/>
    </location>
</feature>